<dbReference type="EMBL" id="RZGZ01000002">
    <property type="protein sequence ID" value="RUR01300.1"/>
    <property type="molecule type" value="Genomic_DNA"/>
</dbReference>
<proteinExistence type="predicted"/>
<organism evidence="1 2">
    <name type="scientific">Labedella endophytica</name>
    <dbReference type="NCBI Taxonomy" id="1523160"/>
    <lineage>
        <taxon>Bacteria</taxon>
        <taxon>Bacillati</taxon>
        <taxon>Actinomycetota</taxon>
        <taxon>Actinomycetes</taxon>
        <taxon>Micrococcales</taxon>
        <taxon>Microbacteriaceae</taxon>
        <taxon>Labedella</taxon>
    </lineage>
</organism>
<protein>
    <recommendedName>
        <fullName evidence="3">SAF domain-containing protein</fullName>
    </recommendedName>
</protein>
<evidence type="ECO:0000313" key="2">
    <source>
        <dbReference type="Proteomes" id="UP000274909"/>
    </source>
</evidence>
<keyword evidence="2" id="KW-1185">Reference proteome</keyword>
<evidence type="ECO:0008006" key="3">
    <source>
        <dbReference type="Google" id="ProtNLM"/>
    </source>
</evidence>
<evidence type="ECO:0000313" key="1">
    <source>
        <dbReference type="EMBL" id="RUR01300.1"/>
    </source>
</evidence>
<dbReference type="OrthoDB" id="5083100at2"/>
<sequence>MDVRLLMGAGLVIASMAGVWAVVSASDRSVAVYAASSTVVVGDPIDEAELAIVHVSLGDAEGLYLVPGSVADHAVATRTVFAGELVPEDAVGAARDVSRSPVVVSVSGRLPEGVVAGREVDVWTSGRAGEDDVGPPSVLVSEAVVVRIVEEEGLVSGSADVSVELAVPDGAVAAVLAAMAADEALALVPVVAGTE</sequence>
<dbReference type="AlphaFoldDB" id="A0A433JSY4"/>
<reference evidence="1 2" key="1">
    <citation type="submission" date="2018-12" db="EMBL/GenBank/DDBJ databases">
        <authorList>
            <person name="Li F."/>
        </authorList>
    </citation>
    <scope>NUCLEOTIDE SEQUENCE [LARGE SCALE GENOMIC DNA]</scope>
    <source>
        <strain evidence="1 2">EGI 6500705</strain>
    </source>
</reference>
<accession>A0A433JSY4</accession>
<dbReference type="RefSeq" id="WP_127048690.1">
    <property type="nucleotide sequence ID" value="NZ_RZGZ01000002.1"/>
</dbReference>
<dbReference type="Proteomes" id="UP000274909">
    <property type="component" value="Unassembled WGS sequence"/>
</dbReference>
<name>A0A433JSY4_9MICO</name>
<gene>
    <name evidence="1" type="ORF">ELQ94_07260</name>
</gene>
<comment type="caution">
    <text evidence="1">The sequence shown here is derived from an EMBL/GenBank/DDBJ whole genome shotgun (WGS) entry which is preliminary data.</text>
</comment>